<feature type="region of interest" description="Disordered" evidence="1">
    <location>
        <begin position="16"/>
        <end position="51"/>
    </location>
</feature>
<protein>
    <submittedName>
        <fullName evidence="2">Uncharacterized protein</fullName>
    </submittedName>
</protein>
<dbReference type="Proteomes" id="UP000314294">
    <property type="component" value="Unassembled WGS sequence"/>
</dbReference>
<comment type="caution">
    <text evidence="2">The sequence shown here is derived from an EMBL/GenBank/DDBJ whole genome shotgun (WGS) entry which is preliminary data.</text>
</comment>
<evidence type="ECO:0000256" key="1">
    <source>
        <dbReference type="SAM" id="MobiDB-lite"/>
    </source>
</evidence>
<name>A0A4Z2GF66_9TELE</name>
<organism evidence="2 3">
    <name type="scientific">Liparis tanakae</name>
    <name type="common">Tanaka's snailfish</name>
    <dbReference type="NCBI Taxonomy" id="230148"/>
    <lineage>
        <taxon>Eukaryota</taxon>
        <taxon>Metazoa</taxon>
        <taxon>Chordata</taxon>
        <taxon>Craniata</taxon>
        <taxon>Vertebrata</taxon>
        <taxon>Euteleostomi</taxon>
        <taxon>Actinopterygii</taxon>
        <taxon>Neopterygii</taxon>
        <taxon>Teleostei</taxon>
        <taxon>Neoteleostei</taxon>
        <taxon>Acanthomorphata</taxon>
        <taxon>Eupercaria</taxon>
        <taxon>Perciformes</taxon>
        <taxon>Cottioidei</taxon>
        <taxon>Cottales</taxon>
        <taxon>Liparidae</taxon>
        <taxon>Liparis</taxon>
    </lineage>
</organism>
<accession>A0A4Z2GF66</accession>
<evidence type="ECO:0000313" key="2">
    <source>
        <dbReference type="EMBL" id="TNN51344.1"/>
    </source>
</evidence>
<keyword evidence="3" id="KW-1185">Reference proteome</keyword>
<evidence type="ECO:0000313" key="3">
    <source>
        <dbReference type="Proteomes" id="UP000314294"/>
    </source>
</evidence>
<gene>
    <name evidence="2" type="ORF">EYF80_038442</name>
</gene>
<dbReference type="EMBL" id="SRLO01000585">
    <property type="protein sequence ID" value="TNN51344.1"/>
    <property type="molecule type" value="Genomic_DNA"/>
</dbReference>
<reference evidence="2 3" key="1">
    <citation type="submission" date="2019-03" db="EMBL/GenBank/DDBJ databases">
        <title>First draft genome of Liparis tanakae, snailfish: a comprehensive survey of snailfish specific genes.</title>
        <authorList>
            <person name="Kim W."/>
            <person name="Song I."/>
            <person name="Jeong J.-H."/>
            <person name="Kim D."/>
            <person name="Kim S."/>
            <person name="Ryu S."/>
            <person name="Song J.Y."/>
            <person name="Lee S.K."/>
        </authorList>
    </citation>
    <scope>NUCLEOTIDE SEQUENCE [LARGE SCALE GENOMIC DNA]</scope>
    <source>
        <tissue evidence="2">Muscle</tissue>
    </source>
</reference>
<proteinExistence type="predicted"/>
<dbReference type="AlphaFoldDB" id="A0A4Z2GF66"/>
<sequence>MNPDGATRSASLRLAEFPWSSASGPSPPVRRAPLREAGLNPADGGSSAQYGDHSIVSDYVATTSLTHVCGPRDRCCLLGGGDDGITADVISGDDIIVAIAADASVPPVTVSERRTAT</sequence>